<dbReference type="EMBL" id="QMBP01000001">
    <property type="protein sequence ID" value="RAZ92895.1"/>
    <property type="molecule type" value="Genomic_DNA"/>
</dbReference>
<gene>
    <name evidence="2" type="ORF">DPM33_03285</name>
</gene>
<dbReference type="Proteomes" id="UP000251558">
    <property type="component" value="Unassembled WGS sequence"/>
</dbReference>
<accession>A0A330HWZ8</accession>
<keyword evidence="3" id="KW-1185">Reference proteome</keyword>
<organism evidence="2 3">
    <name type="scientific">Mesorhizobium hawassense</name>
    <dbReference type="NCBI Taxonomy" id="1209954"/>
    <lineage>
        <taxon>Bacteria</taxon>
        <taxon>Pseudomonadati</taxon>
        <taxon>Pseudomonadota</taxon>
        <taxon>Alphaproteobacteria</taxon>
        <taxon>Hyphomicrobiales</taxon>
        <taxon>Phyllobacteriaceae</taxon>
        <taxon>Mesorhizobium</taxon>
    </lineage>
</organism>
<dbReference type="SUPFAM" id="SSF53335">
    <property type="entry name" value="S-adenosyl-L-methionine-dependent methyltransferases"/>
    <property type="match status" value="1"/>
</dbReference>
<comment type="caution">
    <text evidence="2">The sequence shown here is derived from an EMBL/GenBank/DDBJ whole genome shotgun (WGS) entry which is preliminary data.</text>
</comment>
<proteinExistence type="predicted"/>
<feature type="region of interest" description="Disordered" evidence="1">
    <location>
        <begin position="1"/>
        <end position="41"/>
    </location>
</feature>
<dbReference type="Gene3D" id="3.40.50.150">
    <property type="entry name" value="Vaccinia Virus protein VP39"/>
    <property type="match status" value="1"/>
</dbReference>
<sequence>MPVERQPEAMNKSGETSASEGSELDEEPADGRAPSLRQLYDTHDGKVSDKWPAYLAEYDRIFAQHRDRPVRILEIGVQNGGSLEILARYFPQAAMIVGCDIDPTCGTLRFDDDRIAVVVGDVNDDETERRIVGLAEQFDIVIDDGSHRSADIIRAFARYFPYVAQTGMYIVEDLHCSYWRDYEGGLYDPLSSLSFFKRLVDVINNEHWGLDLPGSQALAVFAEAHNVTFDDAQLASIHAVRFLNSLCIVAKRPTQENRLGARLVEGSVSAVAANMTPLKGTTSKAADQTGNPWSLGSIAGDEEIQTGRELRQKARIDALARDLVEAHSAKATEVEALRAELSAAWATRAGLEGKLAGREMEIRGLKDSTSWRMTAPLRVLSRCARRLLGNIRRP</sequence>
<evidence type="ECO:0000256" key="1">
    <source>
        <dbReference type="SAM" id="MobiDB-lite"/>
    </source>
</evidence>
<dbReference type="AlphaFoldDB" id="A0A330HWZ8"/>
<evidence type="ECO:0000313" key="2">
    <source>
        <dbReference type="EMBL" id="RAZ92895.1"/>
    </source>
</evidence>
<name>A0A330HWZ8_9HYPH</name>
<evidence type="ECO:0000313" key="3">
    <source>
        <dbReference type="Proteomes" id="UP000251558"/>
    </source>
</evidence>
<dbReference type="OrthoDB" id="9816424at2"/>
<reference evidence="2 3" key="1">
    <citation type="submission" date="2018-07" db="EMBL/GenBank/DDBJ databases">
        <title>Diversity of Mesorhizobium strains in Brazil.</title>
        <authorList>
            <person name="Helene L.C.F."/>
            <person name="Dall'Agnol R."/>
            <person name="Delamuta J.R.M."/>
            <person name="Hungria M."/>
        </authorList>
    </citation>
    <scope>NUCLEOTIDE SEQUENCE [LARGE SCALE GENOMIC DNA]</scope>
    <source>
        <strain evidence="2 3">AC99b</strain>
    </source>
</reference>
<evidence type="ECO:0008006" key="4">
    <source>
        <dbReference type="Google" id="ProtNLM"/>
    </source>
</evidence>
<protein>
    <recommendedName>
        <fullName evidence="4">Class I SAM-dependent methyltransferase</fullName>
    </recommendedName>
</protein>
<dbReference type="CDD" id="cd02440">
    <property type="entry name" value="AdoMet_MTases"/>
    <property type="match status" value="1"/>
</dbReference>
<dbReference type="InterPro" id="IPR029063">
    <property type="entry name" value="SAM-dependent_MTases_sf"/>
</dbReference>